<name>A0ABW2L0K7_9BACT</name>
<feature type="transmembrane region" description="Helical" evidence="5">
    <location>
        <begin position="221"/>
        <end position="242"/>
    </location>
</feature>
<keyword evidence="2 5" id="KW-0812">Transmembrane</keyword>
<comment type="subcellular location">
    <subcellularLocation>
        <location evidence="1">Membrane</location>
        <topology evidence="1">Multi-pass membrane protein</topology>
    </subcellularLocation>
</comment>
<dbReference type="Proteomes" id="UP001596472">
    <property type="component" value="Unassembled WGS sequence"/>
</dbReference>
<proteinExistence type="predicted"/>
<keyword evidence="3 5" id="KW-1133">Transmembrane helix</keyword>
<dbReference type="InterPro" id="IPR002523">
    <property type="entry name" value="MgTranspt_CorA/ZnTranspt_ZntB"/>
</dbReference>
<keyword evidence="4 5" id="KW-0472">Membrane</keyword>
<keyword evidence="7" id="KW-1185">Reference proteome</keyword>
<evidence type="ECO:0000256" key="2">
    <source>
        <dbReference type="ARBA" id="ARBA00022692"/>
    </source>
</evidence>
<dbReference type="SUPFAM" id="SSF144083">
    <property type="entry name" value="Magnesium transport protein CorA, transmembrane region"/>
    <property type="match status" value="1"/>
</dbReference>
<reference evidence="7" key="1">
    <citation type="journal article" date="2019" name="Int. J. Syst. Evol. Microbiol.">
        <title>The Global Catalogue of Microorganisms (GCM) 10K type strain sequencing project: providing services to taxonomists for standard genome sequencing and annotation.</title>
        <authorList>
            <consortium name="The Broad Institute Genomics Platform"/>
            <consortium name="The Broad Institute Genome Sequencing Center for Infectious Disease"/>
            <person name="Wu L."/>
            <person name="Ma J."/>
        </authorList>
    </citation>
    <scope>NUCLEOTIDE SEQUENCE [LARGE SCALE GENOMIC DNA]</scope>
    <source>
        <strain evidence="7">CGMCC 4.1467</strain>
    </source>
</reference>
<sequence>MSAKQDFGFLPKGFDLEPELLDQISARSGIQRCLIGHDELLLIVHEVPQAGVPEREPLVFWRTPAGGWFGPDSRKGLGQLSALLERYHAVVDEYEAVIDESEGAAEVFKVLRHAGPLARSTRNMLVAIEQACTHDDDNRELMTLKDRGRELERAAELLYHDAKLVLDFQQAERAEEQQAATERLNTIAFRLNLMAGFFLPLVGIGGLMGMNVDLPEFVHSWFWGIFFGGLLLGVVVLFLVGWKTGGRE</sequence>
<evidence type="ECO:0000256" key="3">
    <source>
        <dbReference type="ARBA" id="ARBA00022989"/>
    </source>
</evidence>
<dbReference type="RefSeq" id="WP_379708432.1">
    <property type="nucleotide sequence ID" value="NZ_JBHTBS010000001.1"/>
</dbReference>
<organism evidence="6 7">
    <name type="scientific">Haloferula chungangensis</name>
    <dbReference type="NCBI Taxonomy" id="1048331"/>
    <lineage>
        <taxon>Bacteria</taxon>
        <taxon>Pseudomonadati</taxon>
        <taxon>Verrucomicrobiota</taxon>
        <taxon>Verrucomicrobiia</taxon>
        <taxon>Verrucomicrobiales</taxon>
        <taxon>Verrucomicrobiaceae</taxon>
        <taxon>Haloferula</taxon>
    </lineage>
</organism>
<comment type="caution">
    <text evidence="6">The sequence shown here is derived from an EMBL/GenBank/DDBJ whole genome shotgun (WGS) entry which is preliminary data.</text>
</comment>
<evidence type="ECO:0000313" key="7">
    <source>
        <dbReference type="Proteomes" id="UP001596472"/>
    </source>
</evidence>
<protein>
    <submittedName>
        <fullName evidence="6">CorA family divalent cation transporter</fullName>
    </submittedName>
</protein>
<accession>A0ABW2L0K7</accession>
<dbReference type="EMBL" id="JBHTBS010000001">
    <property type="protein sequence ID" value="MFC7335881.1"/>
    <property type="molecule type" value="Genomic_DNA"/>
</dbReference>
<evidence type="ECO:0000256" key="1">
    <source>
        <dbReference type="ARBA" id="ARBA00004141"/>
    </source>
</evidence>
<evidence type="ECO:0000256" key="5">
    <source>
        <dbReference type="SAM" id="Phobius"/>
    </source>
</evidence>
<feature type="transmembrane region" description="Helical" evidence="5">
    <location>
        <begin position="191"/>
        <end position="209"/>
    </location>
</feature>
<dbReference type="InterPro" id="IPR045863">
    <property type="entry name" value="CorA_TM1_TM2"/>
</dbReference>
<gene>
    <name evidence="6" type="ORF">ACFQY0_01725</name>
</gene>
<dbReference type="Gene3D" id="1.20.58.340">
    <property type="entry name" value="Magnesium transport protein CorA, transmembrane region"/>
    <property type="match status" value="1"/>
</dbReference>
<evidence type="ECO:0000313" key="6">
    <source>
        <dbReference type="EMBL" id="MFC7335881.1"/>
    </source>
</evidence>
<evidence type="ECO:0000256" key="4">
    <source>
        <dbReference type="ARBA" id="ARBA00023136"/>
    </source>
</evidence>
<dbReference type="Pfam" id="PF01544">
    <property type="entry name" value="CorA"/>
    <property type="match status" value="1"/>
</dbReference>